<sequence>MARQYLRLGDKEIPVTDEESRLLSSHRFEPKKVAEIKTRIFANARRSKTGGAKEAVVLQAVPAS</sequence>
<organism evidence="1 2">
    <name type="scientific">Candidatus Taylorbacteria bacterium CG11_big_fil_rev_8_21_14_0_20_46_11</name>
    <dbReference type="NCBI Taxonomy" id="1975025"/>
    <lineage>
        <taxon>Bacteria</taxon>
        <taxon>Candidatus Tayloriibacteriota</taxon>
    </lineage>
</organism>
<comment type="caution">
    <text evidence="1">The sequence shown here is derived from an EMBL/GenBank/DDBJ whole genome shotgun (WGS) entry which is preliminary data.</text>
</comment>
<protein>
    <submittedName>
        <fullName evidence="1">Uncharacterized protein</fullName>
    </submittedName>
</protein>
<accession>A0A2H0KAB1</accession>
<gene>
    <name evidence="1" type="ORF">COV91_05415</name>
</gene>
<reference evidence="1 2" key="1">
    <citation type="submission" date="2017-09" db="EMBL/GenBank/DDBJ databases">
        <title>Depth-based differentiation of microbial function through sediment-hosted aquifers and enrichment of novel symbionts in the deep terrestrial subsurface.</title>
        <authorList>
            <person name="Probst A.J."/>
            <person name="Ladd B."/>
            <person name="Jarett J.K."/>
            <person name="Geller-Mcgrath D.E."/>
            <person name="Sieber C.M."/>
            <person name="Emerson J.B."/>
            <person name="Anantharaman K."/>
            <person name="Thomas B.C."/>
            <person name="Malmstrom R."/>
            <person name="Stieglmeier M."/>
            <person name="Klingl A."/>
            <person name="Woyke T."/>
            <person name="Ryan C.M."/>
            <person name="Banfield J.F."/>
        </authorList>
    </citation>
    <scope>NUCLEOTIDE SEQUENCE [LARGE SCALE GENOMIC DNA]</scope>
    <source>
        <strain evidence="1">CG11_big_fil_rev_8_21_14_0_20_46_11</strain>
    </source>
</reference>
<evidence type="ECO:0000313" key="1">
    <source>
        <dbReference type="EMBL" id="PIQ68198.1"/>
    </source>
</evidence>
<name>A0A2H0KAB1_9BACT</name>
<evidence type="ECO:0000313" key="2">
    <source>
        <dbReference type="Proteomes" id="UP000229342"/>
    </source>
</evidence>
<dbReference type="AlphaFoldDB" id="A0A2H0KAB1"/>
<dbReference type="Proteomes" id="UP000229342">
    <property type="component" value="Unassembled WGS sequence"/>
</dbReference>
<proteinExistence type="predicted"/>
<dbReference type="EMBL" id="PCVG01000073">
    <property type="protein sequence ID" value="PIQ68198.1"/>
    <property type="molecule type" value="Genomic_DNA"/>
</dbReference>